<gene>
    <name evidence="2" type="ORF">POPTR_006G010400</name>
</gene>
<keyword evidence="1" id="KW-1133">Transmembrane helix</keyword>
<dbReference type="AlphaFoldDB" id="A0A2K1ZUY9"/>
<evidence type="ECO:0000313" key="3">
    <source>
        <dbReference type="Proteomes" id="UP000006729"/>
    </source>
</evidence>
<dbReference type="Proteomes" id="UP000006729">
    <property type="component" value="Chromosome 6"/>
</dbReference>
<keyword evidence="1" id="KW-0812">Transmembrane</keyword>
<dbReference type="EMBL" id="CM009295">
    <property type="protein sequence ID" value="PNT29104.1"/>
    <property type="molecule type" value="Genomic_DNA"/>
</dbReference>
<evidence type="ECO:0000313" key="2">
    <source>
        <dbReference type="EMBL" id="PNT29104.1"/>
    </source>
</evidence>
<protein>
    <submittedName>
        <fullName evidence="2">Uncharacterized protein</fullName>
    </submittedName>
</protein>
<feature type="transmembrane region" description="Helical" evidence="1">
    <location>
        <begin position="22"/>
        <end position="44"/>
    </location>
</feature>
<organism evidence="2 3">
    <name type="scientific">Populus trichocarpa</name>
    <name type="common">Western balsam poplar</name>
    <name type="synonym">Populus balsamifera subsp. trichocarpa</name>
    <dbReference type="NCBI Taxonomy" id="3694"/>
    <lineage>
        <taxon>Eukaryota</taxon>
        <taxon>Viridiplantae</taxon>
        <taxon>Streptophyta</taxon>
        <taxon>Embryophyta</taxon>
        <taxon>Tracheophyta</taxon>
        <taxon>Spermatophyta</taxon>
        <taxon>Magnoliopsida</taxon>
        <taxon>eudicotyledons</taxon>
        <taxon>Gunneridae</taxon>
        <taxon>Pentapetalae</taxon>
        <taxon>rosids</taxon>
        <taxon>fabids</taxon>
        <taxon>Malpighiales</taxon>
        <taxon>Salicaceae</taxon>
        <taxon>Saliceae</taxon>
        <taxon>Populus</taxon>
    </lineage>
</organism>
<reference evidence="2 3" key="1">
    <citation type="journal article" date="2006" name="Science">
        <title>The genome of black cottonwood, Populus trichocarpa (Torr. &amp; Gray).</title>
        <authorList>
            <person name="Tuskan G.A."/>
            <person name="Difazio S."/>
            <person name="Jansson S."/>
            <person name="Bohlmann J."/>
            <person name="Grigoriev I."/>
            <person name="Hellsten U."/>
            <person name="Putnam N."/>
            <person name="Ralph S."/>
            <person name="Rombauts S."/>
            <person name="Salamov A."/>
            <person name="Schein J."/>
            <person name="Sterck L."/>
            <person name="Aerts A."/>
            <person name="Bhalerao R.R."/>
            <person name="Bhalerao R.P."/>
            <person name="Blaudez D."/>
            <person name="Boerjan W."/>
            <person name="Brun A."/>
            <person name="Brunner A."/>
            <person name="Busov V."/>
            <person name="Campbell M."/>
            <person name="Carlson J."/>
            <person name="Chalot M."/>
            <person name="Chapman J."/>
            <person name="Chen G.L."/>
            <person name="Cooper D."/>
            <person name="Coutinho P.M."/>
            <person name="Couturier J."/>
            <person name="Covert S."/>
            <person name="Cronk Q."/>
            <person name="Cunningham R."/>
            <person name="Davis J."/>
            <person name="Degroeve S."/>
            <person name="Dejardin A."/>
            <person name="Depamphilis C."/>
            <person name="Detter J."/>
            <person name="Dirks B."/>
            <person name="Dubchak I."/>
            <person name="Duplessis S."/>
            <person name="Ehlting J."/>
            <person name="Ellis B."/>
            <person name="Gendler K."/>
            <person name="Goodstein D."/>
            <person name="Gribskov M."/>
            <person name="Grimwood J."/>
            <person name="Groover A."/>
            <person name="Gunter L."/>
            <person name="Hamberger B."/>
            <person name="Heinze B."/>
            <person name="Helariutta Y."/>
            <person name="Henrissat B."/>
            <person name="Holligan D."/>
            <person name="Holt R."/>
            <person name="Huang W."/>
            <person name="Islam-Faridi N."/>
            <person name="Jones S."/>
            <person name="Jones-Rhoades M."/>
            <person name="Jorgensen R."/>
            <person name="Joshi C."/>
            <person name="Kangasjarvi J."/>
            <person name="Karlsson J."/>
            <person name="Kelleher C."/>
            <person name="Kirkpatrick R."/>
            <person name="Kirst M."/>
            <person name="Kohler A."/>
            <person name="Kalluri U."/>
            <person name="Larimer F."/>
            <person name="Leebens-Mack J."/>
            <person name="Leple J.C."/>
            <person name="Locascio P."/>
            <person name="Lou Y."/>
            <person name="Lucas S."/>
            <person name="Martin F."/>
            <person name="Montanini B."/>
            <person name="Napoli C."/>
            <person name="Nelson D.R."/>
            <person name="Nelson C."/>
            <person name="Nieminen K."/>
            <person name="Nilsson O."/>
            <person name="Pereda V."/>
            <person name="Peter G."/>
            <person name="Philippe R."/>
            <person name="Pilate G."/>
            <person name="Poliakov A."/>
            <person name="Razumovskaya J."/>
            <person name="Richardson P."/>
            <person name="Rinaldi C."/>
            <person name="Ritland K."/>
            <person name="Rouze P."/>
            <person name="Ryaboy D."/>
            <person name="Schmutz J."/>
            <person name="Schrader J."/>
            <person name="Segerman B."/>
            <person name="Shin H."/>
            <person name="Siddiqui A."/>
            <person name="Sterky F."/>
            <person name="Terry A."/>
            <person name="Tsai C.J."/>
            <person name="Uberbacher E."/>
            <person name="Unneberg P."/>
            <person name="Vahala J."/>
            <person name="Wall K."/>
            <person name="Wessler S."/>
            <person name="Yang G."/>
            <person name="Yin T."/>
            <person name="Douglas C."/>
            <person name="Marra M."/>
            <person name="Sandberg G."/>
            <person name="Van de Peer Y."/>
            <person name="Rokhsar D."/>
        </authorList>
    </citation>
    <scope>NUCLEOTIDE SEQUENCE [LARGE SCALE GENOMIC DNA]</scope>
    <source>
        <strain evidence="3">cv. Nisqually</strain>
    </source>
</reference>
<dbReference type="InParanoid" id="A0A2K1ZUY9"/>
<keyword evidence="3" id="KW-1185">Reference proteome</keyword>
<sequence length="114" mass="13178">MCSILLLFLRIGIHFKTIPETVLFYVSIFIFLTNHILVSFVPVPSVSRVTLAKRSILLLLLCFQSWTKFSALTAFFCHVLFVAILLQRFCFASFVDSQFSFRTTYHVEMDGLWG</sequence>
<keyword evidence="1" id="KW-0472">Membrane</keyword>
<evidence type="ECO:0000256" key="1">
    <source>
        <dbReference type="SAM" id="Phobius"/>
    </source>
</evidence>
<feature type="transmembrane region" description="Helical" evidence="1">
    <location>
        <begin position="56"/>
        <end position="86"/>
    </location>
</feature>
<proteinExistence type="predicted"/>
<accession>A0A2K1ZUY9</accession>
<name>A0A2K1ZUY9_POPTR</name>